<dbReference type="Pfam" id="PF00512">
    <property type="entry name" value="HisKA"/>
    <property type="match status" value="1"/>
</dbReference>
<dbReference type="SMART" id="SM00388">
    <property type="entry name" value="HisKA"/>
    <property type="match status" value="1"/>
</dbReference>
<dbReference type="Gene3D" id="1.10.287.130">
    <property type="match status" value="1"/>
</dbReference>
<comment type="caution">
    <text evidence="14">The sequence shown here is derived from an EMBL/GenBank/DDBJ whole genome shotgun (WGS) entry which is preliminary data.</text>
</comment>
<dbReference type="InterPro" id="IPR036097">
    <property type="entry name" value="HisK_dim/P_sf"/>
</dbReference>
<dbReference type="PANTHER" id="PTHR45339:SF1">
    <property type="entry name" value="HYBRID SIGNAL TRANSDUCTION HISTIDINE KINASE J"/>
    <property type="match status" value="1"/>
</dbReference>
<evidence type="ECO:0000256" key="5">
    <source>
        <dbReference type="ARBA" id="ARBA00022741"/>
    </source>
</evidence>
<protein>
    <recommendedName>
        <fullName evidence="2">histidine kinase</fullName>
        <ecNumber evidence="2">2.7.13.3</ecNumber>
    </recommendedName>
</protein>
<dbReference type="Gene3D" id="3.30.565.10">
    <property type="entry name" value="Histidine kinase-like ATPase, C-terminal domain"/>
    <property type="match status" value="1"/>
</dbReference>
<evidence type="ECO:0000259" key="13">
    <source>
        <dbReference type="PROSITE" id="PS50110"/>
    </source>
</evidence>
<dbReference type="Gene3D" id="3.40.50.2300">
    <property type="match status" value="1"/>
</dbReference>
<dbReference type="InterPro" id="IPR003594">
    <property type="entry name" value="HATPase_dom"/>
</dbReference>
<proteinExistence type="predicted"/>
<keyword evidence="7" id="KW-0067">ATP-binding</keyword>
<dbReference type="PANTHER" id="PTHR45339">
    <property type="entry name" value="HYBRID SIGNAL TRANSDUCTION HISTIDINE KINASE J"/>
    <property type="match status" value="1"/>
</dbReference>
<dbReference type="Pfam" id="PF02518">
    <property type="entry name" value="HATPase_c"/>
    <property type="match status" value="1"/>
</dbReference>
<dbReference type="SMART" id="SM00387">
    <property type="entry name" value="HATPase_c"/>
    <property type="match status" value="1"/>
</dbReference>
<feature type="transmembrane region" description="Helical" evidence="11">
    <location>
        <begin position="347"/>
        <end position="367"/>
    </location>
</feature>
<feature type="domain" description="Histidine kinase" evidence="12">
    <location>
        <begin position="417"/>
        <end position="639"/>
    </location>
</feature>
<dbReference type="InterPro" id="IPR003661">
    <property type="entry name" value="HisK_dim/P_dom"/>
</dbReference>
<keyword evidence="11" id="KW-1133">Transmembrane helix</keyword>
<keyword evidence="11" id="KW-0812">Transmembrane</keyword>
<dbReference type="SUPFAM" id="SSF47384">
    <property type="entry name" value="Homodimeric domain of signal transducing histidine kinase"/>
    <property type="match status" value="1"/>
</dbReference>
<feature type="domain" description="Response regulatory" evidence="13">
    <location>
        <begin position="668"/>
        <end position="787"/>
    </location>
</feature>
<evidence type="ECO:0000256" key="2">
    <source>
        <dbReference type="ARBA" id="ARBA00012438"/>
    </source>
</evidence>
<dbReference type="SUPFAM" id="SSF52172">
    <property type="entry name" value="CheY-like"/>
    <property type="match status" value="1"/>
</dbReference>
<dbReference type="PROSITE" id="PS50109">
    <property type="entry name" value="HIS_KIN"/>
    <property type="match status" value="1"/>
</dbReference>
<feature type="modified residue" description="4-aspartylphosphate" evidence="9">
    <location>
        <position position="717"/>
    </location>
</feature>
<keyword evidence="11" id="KW-0472">Membrane</keyword>
<keyword evidence="15" id="KW-1185">Reference proteome</keyword>
<dbReference type="FunFam" id="3.30.565.10:FF:000078">
    <property type="entry name" value="Two-component sensor histidine kinase"/>
    <property type="match status" value="1"/>
</dbReference>
<keyword evidence="6 14" id="KW-0418">Kinase</keyword>
<dbReference type="CDD" id="cd00082">
    <property type="entry name" value="HisKA"/>
    <property type="match status" value="1"/>
</dbReference>
<evidence type="ECO:0000313" key="14">
    <source>
        <dbReference type="EMBL" id="OSM07003.1"/>
    </source>
</evidence>
<feature type="coiled-coil region" evidence="10">
    <location>
        <begin position="383"/>
        <end position="417"/>
    </location>
</feature>
<dbReference type="AlphaFoldDB" id="A0A1Y2K8F3"/>
<evidence type="ECO:0000259" key="12">
    <source>
        <dbReference type="PROSITE" id="PS50109"/>
    </source>
</evidence>
<evidence type="ECO:0000256" key="7">
    <source>
        <dbReference type="ARBA" id="ARBA00022840"/>
    </source>
</evidence>
<dbReference type="GO" id="GO:0005524">
    <property type="term" value="F:ATP binding"/>
    <property type="evidence" value="ECO:0007669"/>
    <property type="project" value="UniProtKB-KW"/>
</dbReference>
<dbReference type="CDD" id="cd16922">
    <property type="entry name" value="HATPase_EvgS-ArcB-TorS-like"/>
    <property type="match status" value="1"/>
</dbReference>
<dbReference type="PRINTS" id="PR00344">
    <property type="entry name" value="BCTRLSENSOR"/>
</dbReference>
<organism evidence="14 15">
    <name type="scientific">Magnetofaba australis IT-1</name>
    <dbReference type="NCBI Taxonomy" id="1434232"/>
    <lineage>
        <taxon>Bacteria</taxon>
        <taxon>Pseudomonadati</taxon>
        <taxon>Pseudomonadota</taxon>
        <taxon>Magnetococcia</taxon>
        <taxon>Magnetococcales</taxon>
        <taxon>Magnetococcaceae</taxon>
        <taxon>Magnetofaba</taxon>
    </lineage>
</organism>
<dbReference type="Proteomes" id="UP000194003">
    <property type="component" value="Unassembled WGS sequence"/>
</dbReference>
<dbReference type="SMART" id="SM00448">
    <property type="entry name" value="REC"/>
    <property type="match status" value="1"/>
</dbReference>
<evidence type="ECO:0000256" key="10">
    <source>
        <dbReference type="SAM" id="Coils"/>
    </source>
</evidence>
<evidence type="ECO:0000256" key="3">
    <source>
        <dbReference type="ARBA" id="ARBA00022553"/>
    </source>
</evidence>
<reference evidence="14 15" key="1">
    <citation type="journal article" date="2016" name="BMC Genomics">
        <title>Combined genomic and structural analyses of a cultured magnetotactic bacterium reveals its niche adaptation to a dynamic environment.</title>
        <authorList>
            <person name="Araujo A.C."/>
            <person name="Morillo V."/>
            <person name="Cypriano J."/>
            <person name="Teixeira L.C."/>
            <person name="Leao P."/>
            <person name="Lyra S."/>
            <person name="Almeida L.G."/>
            <person name="Bazylinski D.A."/>
            <person name="Vasconcellos A.T."/>
            <person name="Abreu F."/>
            <person name="Lins U."/>
        </authorList>
    </citation>
    <scope>NUCLEOTIDE SEQUENCE [LARGE SCALE GENOMIC DNA]</scope>
    <source>
        <strain evidence="14 15">IT-1</strain>
    </source>
</reference>
<dbReference type="InterPro" id="IPR036890">
    <property type="entry name" value="HATPase_C_sf"/>
</dbReference>
<evidence type="ECO:0000256" key="4">
    <source>
        <dbReference type="ARBA" id="ARBA00022679"/>
    </source>
</evidence>
<name>A0A1Y2K8F3_9PROT</name>
<dbReference type="InterPro" id="IPR004358">
    <property type="entry name" value="Sig_transdc_His_kin-like_C"/>
</dbReference>
<dbReference type="Pfam" id="PF00072">
    <property type="entry name" value="Response_reg"/>
    <property type="match status" value="1"/>
</dbReference>
<dbReference type="STRING" id="1434232.MAIT1_00095"/>
<dbReference type="SUPFAM" id="SSF55874">
    <property type="entry name" value="ATPase domain of HSP90 chaperone/DNA topoisomerase II/histidine kinase"/>
    <property type="match status" value="1"/>
</dbReference>
<keyword evidence="3 9" id="KW-0597">Phosphoprotein</keyword>
<dbReference type="CDD" id="cd17546">
    <property type="entry name" value="REC_hyHK_CKI1_RcsC-like"/>
    <property type="match status" value="1"/>
</dbReference>
<dbReference type="PROSITE" id="PS50110">
    <property type="entry name" value="RESPONSE_REGULATORY"/>
    <property type="match status" value="1"/>
</dbReference>
<dbReference type="InterPro" id="IPR011006">
    <property type="entry name" value="CheY-like_superfamily"/>
</dbReference>
<dbReference type="GO" id="GO:0000155">
    <property type="term" value="F:phosphorelay sensor kinase activity"/>
    <property type="evidence" value="ECO:0007669"/>
    <property type="project" value="InterPro"/>
</dbReference>
<comment type="catalytic activity">
    <reaction evidence="1">
        <text>ATP + protein L-histidine = ADP + protein N-phospho-L-histidine.</text>
        <dbReference type="EC" id="2.7.13.3"/>
    </reaction>
</comment>
<dbReference type="InterPro" id="IPR021796">
    <property type="entry name" value="Tll0287-like_dom"/>
</dbReference>
<feature type="transmembrane region" description="Helical" evidence="11">
    <location>
        <begin position="12"/>
        <end position="33"/>
    </location>
</feature>
<evidence type="ECO:0000256" key="1">
    <source>
        <dbReference type="ARBA" id="ARBA00000085"/>
    </source>
</evidence>
<evidence type="ECO:0000313" key="15">
    <source>
        <dbReference type="Proteomes" id="UP000194003"/>
    </source>
</evidence>
<dbReference type="EMBL" id="LVJN01000015">
    <property type="protein sequence ID" value="OSM07003.1"/>
    <property type="molecule type" value="Genomic_DNA"/>
</dbReference>
<evidence type="ECO:0000256" key="8">
    <source>
        <dbReference type="ARBA" id="ARBA00023012"/>
    </source>
</evidence>
<accession>A0A1Y2K8F3</accession>
<dbReference type="FunFam" id="1.10.287.130:FF:000002">
    <property type="entry name" value="Two-component osmosensing histidine kinase"/>
    <property type="match status" value="1"/>
</dbReference>
<evidence type="ECO:0000256" key="9">
    <source>
        <dbReference type="PROSITE-ProRule" id="PRU00169"/>
    </source>
</evidence>
<dbReference type="InterPro" id="IPR005467">
    <property type="entry name" value="His_kinase_dom"/>
</dbReference>
<evidence type="ECO:0000256" key="11">
    <source>
        <dbReference type="SAM" id="Phobius"/>
    </source>
</evidence>
<dbReference type="Pfam" id="PF11845">
    <property type="entry name" value="Tll0287-like"/>
    <property type="match status" value="1"/>
</dbReference>
<gene>
    <name evidence="14" type="primary">luxQ</name>
    <name evidence="14" type="ORF">MAIT1_00095</name>
</gene>
<keyword evidence="10" id="KW-0175">Coiled coil</keyword>
<sequence>MNQALTGSVFNRALAIVLAMLIAVTLLWLFLSLREARHDAQLMHALGRQRVLVAEMNAAGLNVLIRNNTLRFLERQVGALDDYVSSLRSVYASEVTQGFAPRMADPLALDGPTHIPSPATFIRMVNARFESVSGAQLEILSNKPMNPDKGLRDELDREAFRRLALDGAELVALPQSRDGKLFIRFYAPDRATSETCLECHRAQFPNAKVGDLFGARLYVLPFSDDADEGMAALHPGNTRHMQLEESYMELLAALKSGGYYHERGQERDRLWLPPLSAPAAQALIVRTEDALVRLDQAFHALYVGDTASQAYRQSHRAFIEHADTLSHLSEELFALYETRVATHRREVMRAAVACALVMFPSLFWYAWRMLNRRRREQMLWRQAEELNHLVDARTLELQQAKEQADAANQAKSEFLATMSHEIRTPLNAILGMGEMVASTRLDNDQREYVQIIRRAGNALLETISDILDLSRIEAGQLELESIDFDLPALTHGACEVLGACARQKGVDVVAYVSEDVGCNYVGDPTRLRQVLVNLVGNAVKFTKEGRITVEVSRLPSEGSDNERLQFRVSDTGMGITPAKLALIFKPFTQADASITRSHGGSGLGLSICKRLVEMMGGGIVVSSQVGVGSVFTFSVALKQALASPAVGEWREAEPDPQARSATAPRSMRILLVEDEPDNAKLVQAFLKDLPHELTWAENGLQAVELCQNERFDLVLMDIQMPQLDGYAATGRIRTWEQRQGRERCPIVALTAFALQEDVARSERAGCDGHLAKPIRKQGLLDAIERYAKRPQDDAPH</sequence>
<dbReference type="InterPro" id="IPR001789">
    <property type="entry name" value="Sig_transdc_resp-reg_receiver"/>
</dbReference>
<dbReference type="EC" id="2.7.13.3" evidence="2"/>
<keyword evidence="5" id="KW-0547">Nucleotide-binding</keyword>
<keyword evidence="8" id="KW-0902">Two-component regulatory system</keyword>
<evidence type="ECO:0000256" key="6">
    <source>
        <dbReference type="ARBA" id="ARBA00022777"/>
    </source>
</evidence>
<keyword evidence="4" id="KW-0808">Transferase</keyword>